<proteinExistence type="predicted"/>
<dbReference type="Pfam" id="PF12770">
    <property type="entry name" value="CHAT"/>
    <property type="match status" value="1"/>
</dbReference>
<evidence type="ECO:0000313" key="2">
    <source>
        <dbReference type="EMBL" id="KAF6795439.1"/>
    </source>
</evidence>
<dbReference type="InterPro" id="IPR011990">
    <property type="entry name" value="TPR-like_helical_dom_sf"/>
</dbReference>
<dbReference type="Proteomes" id="UP000652219">
    <property type="component" value="Unassembled WGS sequence"/>
</dbReference>
<gene>
    <name evidence="2" type="ORF">CSOJ01_13410</name>
</gene>
<sequence length="993" mass="108455">MASPSPAAFPPVTRNSSIEELRKCVGRIDSFLETIEDRHQDRAAILCDKCIVWVWIHEKSEDPKDAAEAVQAGRAAYHALSPNSMHRGRVLTNLGSSLSEHFRYSNKVEDINEAMEISKQALSCHEPGSSAWKLVKTNIYRIAYQKGAHNRTEQTLDEAITFLEGAESPDSVLASDESARLGSLSTLLAHRFEVTGSLEHLERSIKAGYRAIETLKEGELGEPAYGCARSALTGHYMATGHLNSLEEALRISNLLISELNDPRYMNETRASALSCHGLILELQAKRYREADPDFAKEALGRAVDVGQAVLSILSPHAENRPLMLSMISAWFGTMAKMSRDPKWTDEGIELLQQALKSNTGHSIDDATLLANLCHLWEVKYTLTRDAAPGGDHIGILDKAIDFGKMAVSSTKAEDRHMAERCKNVGLMLLAKYQEVKDKELFPYIKEALARAADAETATLPIRIPSALQLGLLQYKTGDIEGSHESLQSGIRLLTSSNIQAASAEDLQQILREMPGLGSLAASVSLALRRRPFEALHSLESANCVTTGLAMTSKTDTSELQEQYPDVAEAYDDVRKRLTQVTRQLKGSGDYHSSSTLQQSLIEEMARKEDDIRQLQGFEQFQLPLDAEQATKLARDGPIVAINVSTVRSDAVIVTEDGIRSLHLPDMTYKALQAHVSVFNRLGNTARRNGVSIGTSKKPAGISTKDALRWLWDVAVRPILDATPLTASRRLWWITSGSAGRAPFHAAGNYDGGPDENAVDRVKSSYISSLKALKYGRERRRATTARQGMLLVTMPTNPFPHRPLNTAFEEEAIQAAFGEGKLLHLAHPDPETVLGKISDFSFVHFACHGASIDSNPNKSGLLLVKNGRSANLTIADLEAVELREGSVAYLSACSTAEQTDGKLAGEAIHLANSFQALGFQHVIGTMWGANDAAAGEVAKRFYAKLGFLAGSSETEVQGRLDVATALHEAVKEYSLTCHGPDGVLKWGPFVHVGI</sequence>
<comment type="caution">
    <text evidence="2">The sequence shown here is derived from an EMBL/GenBank/DDBJ whole genome shotgun (WGS) entry which is preliminary data.</text>
</comment>
<dbReference type="InterPro" id="IPR024983">
    <property type="entry name" value="CHAT_dom"/>
</dbReference>
<dbReference type="AlphaFoldDB" id="A0A8H6ITE0"/>
<dbReference type="Gene3D" id="1.25.40.10">
    <property type="entry name" value="Tetratricopeptide repeat domain"/>
    <property type="match status" value="1"/>
</dbReference>
<evidence type="ECO:0000259" key="1">
    <source>
        <dbReference type="Pfam" id="PF12770"/>
    </source>
</evidence>
<name>A0A8H6ITE0_9PEZI</name>
<dbReference type="EMBL" id="WIGN01000387">
    <property type="protein sequence ID" value="KAF6795439.1"/>
    <property type="molecule type" value="Genomic_DNA"/>
</dbReference>
<feature type="domain" description="CHAT" evidence="1">
    <location>
        <begin position="705"/>
        <end position="992"/>
    </location>
</feature>
<protein>
    <recommendedName>
        <fullName evidence="1">CHAT domain-containing protein</fullName>
    </recommendedName>
</protein>
<reference evidence="2 3" key="1">
    <citation type="journal article" date="2020" name="Phytopathology">
        <title>Genome Sequence Resources of Colletotrichum truncatum, C. plurivorum, C. musicola, and C. sojae: Four Species Pathogenic to Soybean (Glycine max).</title>
        <authorList>
            <person name="Rogerio F."/>
            <person name="Boufleur T.R."/>
            <person name="Ciampi-Guillardi M."/>
            <person name="Sukno S.A."/>
            <person name="Thon M.R."/>
            <person name="Massola Junior N.S."/>
            <person name="Baroncelli R."/>
        </authorList>
    </citation>
    <scope>NUCLEOTIDE SEQUENCE [LARGE SCALE GENOMIC DNA]</scope>
    <source>
        <strain evidence="2 3">LFN0009</strain>
    </source>
</reference>
<organism evidence="2 3">
    <name type="scientific">Colletotrichum sojae</name>
    <dbReference type="NCBI Taxonomy" id="2175907"/>
    <lineage>
        <taxon>Eukaryota</taxon>
        <taxon>Fungi</taxon>
        <taxon>Dikarya</taxon>
        <taxon>Ascomycota</taxon>
        <taxon>Pezizomycotina</taxon>
        <taxon>Sordariomycetes</taxon>
        <taxon>Hypocreomycetidae</taxon>
        <taxon>Glomerellales</taxon>
        <taxon>Glomerellaceae</taxon>
        <taxon>Colletotrichum</taxon>
        <taxon>Colletotrichum orchidearum species complex</taxon>
    </lineage>
</organism>
<accession>A0A8H6ITE0</accession>
<keyword evidence="3" id="KW-1185">Reference proteome</keyword>
<evidence type="ECO:0000313" key="3">
    <source>
        <dbReference type="Proteomes" id="UP000652219"/>
    </source>
</evidence>